<dbReference type="Proteomes" id="UP001175001">
    <property type="component" value="Unassembled WGS sequence"/>
</dbReference>
<evidence type="ECO:0000256" key="1">
    <source>
        <dbReference type="SAM" id="MobiDB-lite"/>
    </source>
</evidence>
<feature type="transmembrane region" description="Helical" evidence="2">
    <location>
        <begin position="251"/>
        <end position="275"/>
    </location>
</feature>
<feature type="region of interest" description="Disordered" evidence="1">
    <location>
        <begin position="88"/>
        <end position="155"/>
    </location>
</feature>
<dbReference type="AlphaFoldDB" id="A0AA39YWA6"/>
<accession>A0AA39YWA6</accession>
<sequence length="280" mass="30016">MHGILDEEADIAIALPLPQPVLPKSPLIRTSPGRSIAIPTQLHALSRTHNNTSPLDRPYACITAPLGTYERHIYNSFAPMTCLGCNCTASSSSPAPSPPPTSSSLRSVTPKTATHPAHQHPTTPPPSSSDSSNHKIQYQHRPGSSHRAPQPPAAQPAVLLDPSQFIRPSRLVRILAPTTKPTPATAIPTEKDGNTFKIVAHCPKHSSTLEKSQCCFDSHPPAVWSCRGGAAEEGEAAATSTWAPRPSRRCFSIAITLCIIVFVIVVTLAVVWTLVIQKEK</sequence>
<comment type="caution">
    <text evidence="3">The sequence shown here is derived from an EMBL/GenBank/DDBJ whole genome shotgun (WGS) entry which is preliminary data.</text>
</comment>
<protein>
    <submittedName>
        <fullName evidence="3">Uncharacterized protein</fullName>
    </submittedName>
</protein>
<gene>
    <name evidence="3" type="ORF">DIS24_g4118</name>
</gene>
<feature type="compositionally biased region" description="Low complexity" evidence="1">
    <location>
        <begin position="109"/>
        <end position="121"/>
    </location>
</feature>
<keyword evidence="2" id="KW-0812">Transmembrane</keyword>
<name>A0AA39YWA6_9PEZI</name>
<keyword evidence="2" id="KW-1133">Transmembrane helix</keyword>
<evidence type="ECO:0000313" key="3">
    <source>
        <dbReference type="EMBL" id="KAK0659425.1"/>
    </source>
</evidence>
<organism evidence="3 4">
    <name type="scientific">Lasiodiplodia hormozganensis</name>
    <dbReference type="NCBI Taxonomy" id="869390"/>
    <lineage>
        <taxon>Eukaryota</taxon>
        <taxon>Fungi</taxon>
        <taxon>Dikarya</taxon>
        <taxon>Ascomycota</taxon>
        <taxon>Pezizomycotina</taxon>
        <taxon>Dothideomycetes</taxon>
        <taxon>Dothideomycetes incertae sedis</taxon>
        <taxon>Botryosphaeriales</taxon>
        <taxon>Botryosphaeriaceae</taxon>
        <taxon>Lasiodiplodia</taxon>
    </lineage>
</organism>
<keyword evidence="4" id="KW-1185">Reference proteome</keyword>
<evidence type="ECO:0000256" key="2">
    <source>
        <dbReference type="SAM" id="Phobius"/>
    </source>
</evidence>
<proteinExistence type="predicted"/>
<evidence type="ECO:0000313" key="4">
    <source>
        <dbReference type="Proteomes" id="UP001175001"/>
    </source>
</evidence>
<keyword evidence="2" id="KW-0472">Membrane</keyword>
<reference evidence="3" key="1">
    <citation type="submission" date="2023-06" db="EMBL/GenBank/DDBJ databases">
        <title>Multi-omics analyses reveal the molecular pathogenesis toolkit of Lasiodiplodia hormozganensis, a cross-kingdom pathogen.</title>
        <authorList>
            <person name="Felix C."/>
            <person name="Meneses R."/>
            <person name="Goncalves M.F.M."/>
            <person name="Tilleman L."/>
            <person name="Duarte A.S."/>
            <person name="Jorrin-Novo J.V."/>
            <person name="Van De Peer Y."/>
            <person name="Deforce D."/>
            <person name="Van Nieuwerburgh F."/>
            <person name="Esteves A.C."/>
            <person name="Alves A."/>
        </authorList>
    </citation>
    <scope>NUCLEOTIDE SEQUENCE</scope>
    <source>
        <strain evidence="3">CBS 339.90</strain>
    </source>
</reference>
<dbReference type="EMBL" id="JAUJDW010000014">
    <property type="protein sequence ID" value="KAK0659425.1"/>
    <property type="molecule type" value="Genomic_DNA"/>
</dbReference>